<keyword evidence="1" id="KW-1133">Transmembrane helix</keyword>
<name>A0ABV9JVJ6_9BACI</name>
<comment type="caution">
    <text evidence="2">The sequence shown here is derived from an EMBL/GenBank/DDBJ whole genome shotgun (WGS) entry which is preliminary data.</text>
</comment>
<proteinExistence type="predicted"/>
<keyword evidence="1" id="KW-0472">Membrane</keyword>
<evidence type="ECO:0000313" key="2">
    <source>
        <dbReference type="EMBL" id="MFC4661643.1"/>
    </source>
</evidence>
<evidence type="ECO:0000313" key="3">
    <source>
        <dbReference type="Proteomes" id="UP001595988"/>
    </source>
</evidence>
<organism evidence="2 3">
    <name type="scientific">Oceanobacillus aidingensis</name>
    <dbReference type="NCBI Taxonomy" id="645964"/>
    <lineage>
        <taxon>Bacteria</taxon>
        <taxon>Bacillati</taxon>
        <taxon>Bacillota</taxon>
        <taxon>Bacilli</taxon>
        <taxon>Bacillales</taxon>
        <taxon>Bacillaceae</taxon>
        <taxon>Oceanobacillus</taxon>
    </lineage>
</organism>
<reference evidence="3" key="1">
    <citation type="journal article" date="2019" name="Int. J. Syst. Evol. Microbiol.">
        <title>The Global Catalogue of Microorganisms (GCM) 10K type strain sequencing project: providing services to taxonomists for standard genome sequencing and annotation.</title>
        <authorList>
            <consortium name="The Broad Institute Genomics Platform"/>
            <consortium name="The Broad Institute Genome Sequencing Center for Infectious Disease"/>
            <person name="Wu L."/>
            <person name="Ma J."/>
        </authorList>
    </citation>
    <scope>NUCLEOTIDE SEQUENCE [LARGE SCALE GENOMIC DNA]</scope>
    <source>
        <strain evidence="3">CCUG 37257</strain>
    </source>
</reference>
<accession>A0ABV9JVJ6</accession>
<feature type="transmembrane region" description="Helical" evidence="1">
    <location>
        <begin position="12"/>
        <end position="28"/>
    </location>
</feature>
<evidence type="ECO:0000256" key="1">
    <source>
        <dbReference type="SAM" id="Phobius"/>
    </source>
</evidence>
<dbReference type="Proteomes" id="UP001595988">
    <property type="component" value="Unassembled WGS sequence"/>
</dbReference>
<keyword evidence="1" id="KW-0812">Transmembrane</keyword>
<feature type="transmembrane region" description="Helical" evidence="1">
    <location>
        <begin position="34"/>
        <end position="54"/>
    </location>
</feature>
<feature type="transmembrane region" description="Helical" evidence="1">
    <location>
        <begin position="66"/>
        <end position="82"/>
    </location>
</feature>
<dbReference type="RefSeq" id="WP_379542219.1">
    <property type="nucleotide sequence ID" value="NZ_JBHSFT010000007.1"/>
</dbReference>
<keyword evidence="3" id="KW-1185">Reference proteome</keyword>
<sequence length="83" mass="9815">MRHPLEKFIRMEMLAIIGGLFAGIFAWITGWMFFLFLACYLFVFSMLSNVFILLYTHRASDAMKQVIRAVLLFLFLTSLFFYI</sequence>
<gene>
    <name evidence="2" type="ORF">ACFO3P_05350</name>
</gene>
<protein>
    <submittedName>
        <fullName evidence="2">Uncharacterized protein</fullName>
    </submittedName>
</protein>
<dbReference type="EMBL" id="JBHSFT010000007">
    <property type="protein sequence ID" value="MFC4661643.1"/>
    <property type="molecule type" value="Genomic_DNA"/>
</dbReference>